<gene>
    <name evidence="3" type="ORF">ETSY2_08475</name>
</gene>
<reference evidence="3 4" key="1">
    <citation type="journal article" date="2014" name="Nature">
        <title>An environmental bacterial taxon with a large and distinct metabolic repertoire.</title>
        <authorList>
            <person name="Wilson M.C."/>
            <person name="Mori T."/>
            <person name="Ruckert C."/>
            <person name="Uria A.R."/>
            <person name="Helf M.J."/>
            <person name="Takada K."/>
            <person name="Gernert C."/>
            <person name="Steffens U.A."/>
            <person name="Heycke N."/>
            <person name="Schmitt S."/>
            <person name="Rinke C."/>
            <person name="Helfrich E.J."/>
            <person name="Brachmann A.O."/>
            <person name="Gurgui C."/>
            <person name="Wakimoto T."/>
            <person name="Kracht M."/>
            <person name="Crusemann M."/>
            <person name="Hentschel U."/>
            <person name="Abe I."/>
            <person name="Matsunaga S."/>
            <person name="Kalinowski J."/>
            <person name="Takeyama H."/>
            <person name="Piel J."/>
        </authorList>
    </citation>
    <scope>NUCLEOTIDE SEQUENCE [LARGE SCALE GENOMIC DNA]</scope>
    <source>
        <strain evidence="4">TSY2</strain>
    </source>
</reference>
<evidence type="ECO:0000259" key="1">
    <source>
        <dbReference type="Pfam" id="PF09983"/>
    </source>
</evidence>
<dbReference type="EMBL" id="AZHX01000343">
    <property type="protein sequence ID" value="ETX07911.1"/>
    <property type="molecule type" value="Genomic_DNA"/>
</dbReference>
<sequence>IARSRHWEVRMAPIVAFEPCLYPVLVRHLSTVEQLSPDDASLMATLLPQLQPGLGQGRYLRALPLRGVDTKFVETYRKLITDLLDVLHAGAITTRGGLLSWLDCSENPKGWLWVRPLCTEAQARLGGVPILQLPLDVLCAHPMPSEQLLVVENIQAGLSLPDLPHTIAVFGGGRNTAWMEADWLNQKRLAYWGDLDTWGLAILGEARGRQPHLTALLMDHETLQQHRQRMVTEPEPFPYEPQHLTSLEYQLFCELRDRVHGGSRLEQERLSPDYVHTCLHRWINGSL</sequence>
<evidence type="ECO:0008006" key="5">
    <source>
        <dbReference type="Google" id="ProtNLM"/>
    </source>
</evidence>
<keyword evidence="4" id="KW-1185">Reference proteome</keyword>
<organism evidence="3 4">
    <name type="scientific">Candidatus Entotheonella gemina</name>
    <dbReference type="NCBI Taxonomy" id="1429439"/>
    <lineage>
        <taxon>Bacteria</taxon>
        <taxon>Pseudomonadati</taxon>
        <taxon>Nitrospinota/Tectimicrobiota group</taxon>
        <taxon>Candidatus Tectimicrobiota</taxon>
        <taxon>Candidatus Entotheonellia</taxon>
        <taxon>Candidatus Entotheonellales</taxon>
        <taxon>Candidatus Entotheonellaceae</taxon>
        <taxon>Candidatus Entotheonella</taxon>
    </lineage>
</organism>
<comment type="caution">
    <text evidence="3">The sequence shown here is derived from an EMBL/GenBank/DDBJ whole genome shotgun (WGS) entry which is preliminary data.</text>
</comment>
<evidence type="ECO:0000313" key="3">
    <source>
        <dbReference type="EMBL" id="ETX07911.1"/>
    </source>
</evidence>
<proteinExistence type="predicted"/>
<dbReference type="Proteomes" id="UP000019140">
    <property type="component" value="Unassembled WGS sequence"/>
</dbReference>
<dbReference type="AlphaFoldDB" id="W4MDB0"/>
<dbReference type="Pfam" id="PF09983">
    <property type="entry name" value="JetD_C"/>
    <property type="match status" value="1"/>
</dbReference>
<dbReference type="InterPro" id="IPR024534">
    <property type="entry name" value="JetD_C"/>
</dbReference>
<dbReference type="HOGENOM" id="CLU_054007_1_0_7"/>
<evidence type="ECO:0000313" key="4">
    <source>
        <dbReference type="Proteomes" id="UP000019140"/>
    </source>
</evidence>
<name>W4MDB0_9BACT</name>
<feature type="non-terminal residue" evidence="3">
    <location>
        <position position="1"/>
    </location>
</feature>
<protein>
    <recommendedName>
        <fullName evidence="5">Wadjet protein JetD C-terminal domain-containing protein</fullName>
    </recommendedName>
</protein>
<feature type="domain" description="DUF3322" evidence="2">
    <location>
        <begin position="5"/>
        <end position="85"/>
    </location>
</feature>
<dbReference type="InterPro" id="IPR024537">
    <property type="entry name" value="DUF3322"/>
</dbReference>
<accession>W4MDB0</accession>
<evidence type="ECO:0000259" key="2">
    <source>
        <dbReference type="Pfam" id="PF11795"/>
    </source>
</evidence>
<dbReference type="Pfam" id="PF11795">
    <property type="entry name" value="DUF3322"/>
    <property type="match status" value="1"/>
</dbReference>
<dbReference type="PATRIC" id="fig|1429439.4.peg.1455"/>
<feature type="domain" description="Wadjet protein JetD C-terminal" evidence="1">
    <location>
        <begin position="107"/>
        <end position="277"/>
    </location>
</feature>